<dbReference type="SMART" id="SM00382">
    <property type="entry name" value="AAA"/>
    <property type="match status" value="1"/>
</dbReference>
<proteinExistence type="inferred from homology"/>
<comment type="function">
    <text evidence="8 10">Plays an essential role in the initiation and regulation of chromosomal replication. ATP-DnaA binds to the origin of replication (oriC) to initiate formation of the DNA replication initiation complex once per cell cycle. Binds the DnaA box (a 9 base pair repeat at the origin) and separates the double-stranded (ds)DNA. Forms a right-handed helical filament on oriC DNA; dsDNA binds to the exterior of the filament while single-stranded (ss)DNA is stabiized in the filament's interior. The ATP-DnaA-oriC complex binds and stabilizes one strand of the AT-rich DNA unwinding element (DUE), permitting loading of DNA polymerase. After initiation quickly degrades to an ADP-DnaA complex that is not apt for DNA replication. Binds acidic phospholipids.</text>
</comment>
<dbReference type="Gene3D" id="3.40.50.300">
    <property type="entry name" value="P-loop containing nucleotide triphosphate hydrolases"/>
    <property type="match status" value="1"/>
</dbReference>
<dbReference type="GO" id="GO:0006275">
    <property type="term" value="P:regulation of DNA replication"/>
    <property type="evidence" value="ECO:0007669"/>
    <property type="project" value="UniProtKB-UniRule"/>
</dbReference>
<dbReference type="PANTHER" id="PTHR30050">
    <property type="entry name" value="CHROMOSOMAL REPLICATION INITIATOR PROTEIN DNAA"/>
    <property type="match status" value="1"/>
</dbReference>
<feature type="region of interest" description="Domain IV, binds dsDNA" evidence="8">
    <location>
        <begin position="356"/>
        <end position="475"/>
    </location>
</feature>
<dbReference type="AlphaFoldDB" id="A0A917GFL3"/>
<evidence type="ECO:0000256" key="2">
    <source>
        <dbReference type="ARBA" id="ARBA00022490"/>
    </source>
</evidence>
<keyword evidence="5 8" id="KW-0067">ATP-binding</keyword>
<keyword evidence="3 8" id="KW-0235">DNA replication</keyword>
<dbReference type="InterPro" id="IPR020591">
    <property type="entry name" value="Chromosome_initiator_DnaA-like"/>
</dbReference>
<keyword evidence="6 8" id="KW-0446">Lipid-binding</keyword>
<dbReference type="InterPro" id="IPR013317">
    <property type="entry name" value="DnaA_dom"/>
</dbReference>
<evidence type="ECO:0000256" key="5">
    <source>
        <dbReference type="ARBA" id="ARBA00022840"/>
    </source>
</evidence>
<organism evidence="14 15">
    <name type="scientific">Bizionia arctica</name>
    <dbReference type="NCBI Taxonomy" id="1495645"/>
    <lineage>
        <taxon>Bacteria</taxon>
        <taxon>Pseudomonadati</taxon>
        <taxon>Bacteroidota</taxon>
        <taxon>Flavobacteriia</taxon>
        <taxon>Flavobacteriales</taxon>
        <taxon>Flavobacteriaceae</taxon>
        <taxon>Bizionia</taxon>
    </lineage>
</organism>
<name>A0A917GFL3_9FLAO</name>
<dbReference type="InterPro" id="IPR038454">
    <property type="entry name" value="DnaA_N_sf"/>
</dbReference>
<evidence type="ECO:0000256" key="10">
    <source>
        <dbReference type="RuleBase" id="RU000577"/>
    </source>
</evidence>
<evidence type="ECO:0000256" key="8">
    <source>
        <dbReference type="HAMAP-Rule" id="MF_00377"/>
    </source>
</evidence>
<feature type="binding site" evidence="8">
    <location>
        <position position="186"/>
    </location>
    <ligand>
        <name>ATP</name>
        <dbReference type="ChEBI" id="CHEBI:30616"/>
    </ligand>
</feature>
<dbReference type="GO" id="GO:0005524">
    <property type="term" value="F:ATP binding"/>
    <property type="evidence" value="ECO:0007669"/>
    <property type="project" value="UniProtKB-UniRule"/>
</dbReference>
<evidence type="ECO:0000256" key="3">
    <source>
        <dbReference type="ARBA" id="ARBA00022705"/>
    </source>
</evidence>
<dbReference type="InterPro" id="IPR027417">
    <property type="entry name" value="P-loop_NTPase"/>
</dbReference>
<reference evidence="14" key="2">
    <citation type="submission" date="2020-09" db="EMBL/GenBank/DDBJ databases">
        <authorList>
            <person name="Sun Q."/>
            <person name="Zhou Y."/>
        </authorList>
    </citation>
    <scope>NUCLEOTIDE SEQUENCE</scope>
    <source>
        <strain evidence="14">CGMCC 1.12751</strain>
    </source>
</reference>
<dbReference type="Pfam" id="PF11638">
    <property type="entry name" value="DnaA_N"/>
    <property type="match status" value="1"/>
</dbReference>
<feature type="binding site" evidence="8">
    <location>
        <position position="183"/>
    </location>
    <ligand>
        <name>ATP</name>
        <dbReference type="ChEBI" id="CHEBI:30616"/>
    </ligand>
</feature>
<evidence type="ECO:0000256" key="6">
    <source>
        <dbReference type="ARBA" id="ARBA00023121"/>
    </source>
</evidence>
<keyword evidence="15" id="KW-1185">Reference proteome</keyword>
<dbReference type="Gene3D" id="1.10.8.60">
    <property type="match status" value="1"/>
</dbReference>
<dbReference type="Pfam" id="PF08299">
    <property type="entry name" value="Bac_DnaA_C"/>
    <property type="match status" value="1"/>
</dbReference>
<accession>A0A917GFL3</accession>
<gene>
    <name evidence="8 14" type="primary">dnaA</name>
    <name evidence="14" type="ORF">GCM10010976_12880</name>
</gene>
<feature type="binding site" evidence="8">
    <location>
        <position position="187"/>
    </location>
    <ligand>
        <name>ATP</name>
        <dbReference type="ChEBI" id="CHEBI:30616"/>
    </ligand>
</feature>
<dbReference type="GO" id="GO:0005886">
    <property type="term" value="C:plasma membrane"/>
    <property type="evidence" value="ECO:0007669"/>
    <property type="project" value="TreeGrafter"/>
</dbReference>
<protein>
    <recommendedName>
        <fullName evidence="8 9">Chromosomal replication initiator protein DnaA</fullName>
    </recommendedName>
</protein>
<comment type="caution">
    <text evidence="14">The sequence shown here is derived from an EMBL/GenBank/DDBJ whole genome shotgun (WGS) entry which is preliminary data.</text>
</comment>
<feature type="binding site" evidence="8">
    <location>
        <position position="185"/>
    </location>
    <ligand>
        <name>ATP</name>
        <dbReference type="ChEBI" id="CHEBI:30616"/>
    </ligand>
</feature>
<evidence type="ECO:0000313" key="14">
    <source>
        <dbReference type="EMBL" id="GGG42813.1"/>
    </source>
</evidence>
<dbReference type="GO" id="GO:0006270">
    <property type="term" value="P:DNA replication initiation"/>
    <property type="evidence" value="ECO:0007669"/>
    <property type="project" value="UniProtKB-UniRule"/>
</dbReference>
<dbReference type="PRINTS" id="PR00051">
    <property type="entry name" value="DNAA"/>
</dbReference>
<evidence type="ECO:0000256" key="7">
    <source>
        <dbReference type="ARBA" id="ARBA00023125"/>
    </source>
</evidence>
<dbReference type="EMBL" id="BMFQ01000002">
    <property type="protein sequence ID" value="GGG42813.1"/>
    <property type="molecule type" value="Genomic_DNA"/>
</dbReference>
<dbReference type="InterPro" id="IPR018312">
    <property type="entry name" value="Chromosome_initiator_DnaA_CS"/>
</dbReference>
<dbReference type="SUPFAM" id="SSF48295">
    <property type="entry name" value="TrpR-like"/>
    <property type="match status" value="1"/>
</dbReference>
<dbReference type="InterPro" id="IPR001957">
    <property type="entry name" value="Chromosome_initiator_DnaA"/>
</dbReference>
<comment type="subunit">
    <text evidence="8">Oligomerizes as a right-handed, spiral filament on DNA at oriC.</text>
</comment>
<feature type="domain" description="AAA+ ATPase" evidence="12">
    <location>
        <begin position="172"/>
        <end position="308"/>
    </location>
</feature>
<dbReference type="Proteomes" id="UP000625976">
    <property type="component" value="Unassembled WGS sequence"/>
</dbReference>
<sequence length="475" mass="54163">MSVTAQSVWNNCLEFIKDNIQPQAYKTWFEPILAVKLSDNSLSIQVPSKFFYEWLEEHYVKILKVALTKELGATAKLVYIIKMENTYGNKQPFTEKIPSSNRSSVKSQEVDIPLNNKNPELRNPFIIPGIRNVKIESQLNPNYSFENFLEGDSNRLARSAGLAVASKPGGTSFNPLLIFGGVGLGKTHLAHAIGVDIKDKYPEKTVLYISAEKFTQQYIDSVKKNNRNDFIHFYQIIDILIIDDVQFLSGKTGTQDVFFHIFNHLHQNGKQVILTSDKAPVDMQDIEQRLLSRFKWGLSAELQNPDFETRVSILKNKLYRDGVEMPEDIIEYVAKNIKSNIRELEGAIISLIAQSSFNKKEITIDLAKQVVEKFVKNTKREVSIDYIQKVVSDYFQMDIDTLQSKTRKRHIVQARQLAMFFAKKLTKASLASIGSQIGKRDHATVLHACKTVDNLSTTDKQFRKYVEDLSKKLSV</sequence>
<comment type="caution">
    <text evidence="8">Lacks conserved residue(s) required for the propagation of feature annotation.</text>
</comment>
<dbReference type="GO" id="GO:0008289">
    <property type="term" value="F:lipid binding"/>
    <property type="evidence" value="ECO:0007669"/>
    <property type="project" value="UniProtKB-KW"/>
</dbReference>
<dbReference type="FunFam" id="3.40.50.300:FF:000668">
    <property type="entry name" value="Chromosomal replication initiator protein DnaA"/>
    <property type="match status" value="1"/>
</dbReference>
<comment type="domain">
    <text evidence="8">Domain I is involved in oligomerization and binding regulators, domain II is flexibile and of varying length in different bacteria, domain III forms the AAA+ region, while domain IV binds dsDNA.</text>
</comment>
<dbReference type="HAMAP" id="MF_00377">
    <property type="entry name" value="DnaA_bact"/>
    <property type="match status" value="1"/>
</dbReference>
<evidence type="ECO:0000256" key="4">
    <source>
        <dbReference type="ARBA" id="ARBA00022741"/>
    </source>
</evidence>
<evidence type="ECO:0000256" key="9">
    <source>
        <dbReference type="NCBIfam" id="TIGR00362"/>
    </source>
</evidence>
<evidence type="ECO:0000259" key="13">
    <source>
        <dbReference type="SMART" id="SM00760"/>
    </source>
</evidence>
<evidence type="ECO:0000259" key="12">
    <source>
        <dbReference type="SMART" id="SM00382"/>
    </source>
</evidence>
<dbReference type="NCBIfam" id="TIGR00362">
    <property type="entry name" value="DnaA"/>
    <property type="match status" value="1"/>
</dbReference>
<dbReference type="InterPro" id="IPR013159">
    <property type="entry name" value="DnaA_C"/>
</dbReference>
<comment type="subcellular location">
    <subcellularLocation>
        <location evidence="8">Cytoplasm</location>
    </subcellularLocation>
</comment>
<reference evidence="14" key="1">
    <citation type="journal article" date="2014" name="Int. J. Syst. Evol. Microbiol.">
        <title>Complete genome sequence of Corynebacterium casei LMG S-19264T (=DSM 44701T), isolated from a smear-ripened cheese.</title>
        <authorList>
            <consortium name="US DOE Joint Genome Institute (JGI-PGF)"/>
            <person name="Walter F."/>
            <person name="Albersmeier A."/>
            <person name="Kalinowski J."/>
            <person name="Ruckert C."/>
        </authorList>
    </citation>
    <scope>NUCLEOTIDE SEQUENCE</scope>
    <source>
        <strain evidence="14">CGMCC 1.12751</strain>
    </source>
</reference>
<dbReference type="PANTHER" id="PTHR30050:SF2">
    <property type="entry name" value="CHROMOSOMAL REPLICATION INITIATOR PROTEIN DNAA"/>
    <property type="match status" value="1"/>
</dbReference>
<dbReference type="Pfam" id="PF00308">
    <property type="entry name" value="Bac_DnaA"/>
    <property type="match status" value="1"/>
</dbReference>
<dbReference type="SMART" id="SM00760">
    <property type="entry name" value="Bac_DnaA_C"/>
    <property type="match status" value="1"/>
</dbReference>
<dbReference type="GO" id="GO:0005737">
    <property type="term" value="C:cytoplasm"/>
    <property type="evidence" value="ECO:0007669"/>
    <property type="project" value="UniProtKB-SubCell"/>
</dbReference>
<keyword evidence="7 8" id="KW-0238">DNA-binding</keyword>
<dbReference type="Gene3D" id="3.30.300.180">
    <property type="match status" value="1"/>
</dbReference>
<feature type="region of interest" description="Domain I, interacts with DnaA modulators" evidence="8">
    <location>
        <begin position="1"/>
        <end position="97"/>
    </location>
</feature>
<dbReference type="CDD" id="cd00009">
    <property type="entry name" value="AAA"/>
    <property type="match status" value="1"/>
</dbReference>
<dbReference type="InterPro" id="IPR003593">
    <property type="entry name" value="AAA+_ATPase"/>
</dbReference>
<dbReference type="SUPFAM" id="SSF52540">
    <property type="entry name" value="P-loop containing nucleoside triphosphate hydrolases"/>
    <property type="match status" value="1"/>
</dbReference>
<evidence type="ECO:0000256" key="11">
    <source>
        <dbReference type="RuleBase" id="RU004227"/>
    </source>
</evidence>
<evidence type="ECO:0000313" key="15">
    <source>
        <dbReference type="Proteomes" id="UP000625976"/>
    </source>
</evidence>
<evidence type="ECO:0000256" key="1">
    <source>
        <dbReference type="ARBA" id="ARBA00006583"/>
    </source>
</evidence>
<dbReference type="InterPro" id="IPR010921">
    <property type="entry name" value="Trp_repressor/repl_initiator"/>
</dbReference>
<dbReference type="CDD" id="cd06571">
    <property type="entry name" value="Bac_DnaA_C"/>
    <property type="match status" value="1"/>
</dbReference>
<keyword evidence="2 8" id="KW-0963">Cytoplasm</keyword>
<feature type="domain" description="Chromosomal replication initiator DnaA C-terminal" evidence="13">
    <location>
        <begin position="383"/>
        <end position="452"/>
    </location>
</feature>
<dbReference type="InterPro" id="IPR024633">
    <property type="entry name" value="DnaA_N_dom"/>
</dbReference>
<dbReference type="PROSITE" id="PS01008">
    <property type="entry name" value="DNAA"/>
    <property type="match status" value="1"/>
</dbReference>
<dbReference type="GO" id="GO:0003688">
    <property type="term" value="F:DNA replication origin binding"/>
    <property type="evidence" value="ECO:0007669"/>
    <property type="project" value="UniProtKB-UniRule"/>
</dbReference>
<keyword evidence="4 8" id="KW-0547">Nucleotide-binding</keyword>
<dbReference type="RefSeq" id="WP_188463058.1">
    <property type="nucleotide sequence ID" value="NZ_BMFQ01000002.1"/>
</dbReference>
<comment type="similarity">
    <text evidence="1 8 11">Belongs to the DnaA family.</text>
</comment>
<dbReference type="Gene3D" id="1.10.1750.10">
    <property type="match status" value="1"/>
</dbReference>